<accession>A0A7C9B0N5</accession>
<reference evidence="1" key="2">
    <citation type="submission" date="2020-07" db="EMBL/GenBank/DDBJ databases">
        <authorList>
            <person name="Vera ALvarez R."/>
            <person name="Arias-Moreno D.M."/>
            <person name="Jimenez-Jacinto V."/>
            <person name="Jimenez-Bremont J.F."/>
            <person name="Swaminathan K."/>
            <person name="Moose S.P."/>
            <person name="Guerrero-Gonzalez M.L."/>
            <person name="Marino-Ramirez L."/>
            <person name="Landsman D."/>
            <person name="Rodriguez-Kessler M."/>
            <person name="Delgado-Sanchez P."/>
        </authorList>
    </citation>
    <scope>NUCLEOTIDE SEQUENCE</scope>
    <source>
        <tissue evidence="1">Cladode</tissue>
    </source>
</reference>
<dbReference type="EMBL" id="GISG01282415">
    <property type="protein sequence ID" value="MBA4679133.1"/>
    <property type="molecule type" value="Transcribed_RNA"/>
</dbReference>
<dbReference type="AlphaFoldDB" id="A0A7C9B0N5"/>
<organism evidence="1">
    <name type="scientific">Opuntia streptacantha</name>
    <name type="common">Prickly pear cactus</name>
    <name type="synonym">Opuntia cardona</name>
    <dbReference type="NCBI Taxonomy" id="393608"/>
    <lineage>
        <taxon>Eukaryota</taxon>
        <taxon>Viridiplantae</taxon>
        <taxon>Streptophyta</taxon>
        <taxon>Embryophyta</taxon>
        <taxon>Tracheophyta</taxon>
        <taxon>Spermatophyta</taxon>
        <taxon>Magnoliopsida</taxon>
        <taxon>eudicotyledons</taxon>
        <taxon>Gunneridae</taxon>
        <taxon>Pentapetalae</taxon>
        <taxon>Caryophyllales</taxon>
        <taxon>Cactineae</taxon>
        <taxon>Cactaceae</taxon>
        <taxon>Opuntioideae</taxon>
        <taxon>Opuntia</taxon>
    </lineage>
</organism>
<evidence type="ECO:0000313" key="1">
    <source>
        <dbReference type="EMBL" id="MBA4679133.1"/>
    </source>
</evidence>
<reference evidence="1" key="1">
    <citation type="journal article" date="2013" name="J. Plant Res.">
        <title>Effect of fungi and light on seed germination of three Opuntia species from semiarid lands of central Mexico.</title>
        <authorList>
            <person name="Delgado-Sanchez P."/>
            <person name="Jimenez-Bremont J.F."/>
            <person name="Guerrero-Gonzalez Mde L."/>
            <person name="Flores J."/>
        </authorList>
    </citation>
    <scope>NUCLEOTIDE SEQUENCE</scope>
    <source>
        <tissue evidence="1">Cladode</tissue>
    </source>
</reference>
<protein>
    <submittedName>
        <fullName evidence="1">Uncharacterized protein</fullName>
    </submittedName>
</protein>
<proteinExistence type="predicted"/>
<name>A0A7C9B0N5_OPUST</name>
<sequence length="123" mass="14413">MSSTSFNYDKIQINKDLDDSAKTPVLVTVLSWHSHEYDCHLLHLRNVSALIDVAIIHDQFKAPQLHPIKTQNVENKIRHLGLNTFLNRLTIPMKLRRHTHNTQGEKTQKERKITLKYTTIYEN</sequence>